<dbReference type="Proteomes" id="UP000016498">
    <property type="component" value="Unassembled WGS sequence"/>
</dbReference>
<name>U1PZV8_9ACTO</name>
<gene>
    <name evidence="1" type="ORF">HMPREF1549_02822</name>
</gene>
<accession>U1PZV8</accession>
<dbReference type="AlphaFoldDB" id="U1PZV8"/>
<sequence>MKQSGFDALILCLEFLCFPCLDCFSVKLAEGLSGAVIDNRRP</sequence>
<evidence type="ECO:0000313" key="2">
    <source>
        <dbReference type="Proteomes" id="UP000016498"/>
    </source>
</evidence>
<dbReference type="EMBL" id="AWSD01000337">
    <property type="protein sequence ID" value="ERH15886.1"/>
    <property type="molecule type" value="Genomic_DNA"/>
</dbReference>
<dbReference type="HOGENOM" id="CLU_3246035_0_0_11"/>
<reference evidence="1 2" key="1">
    <citation type="submission" date="2013-06" db="EMBL/GenBank/DDBJ databases">
        <authorList>
            <person name="Weinstock G."/>
            <person name="Sodergren E."/>
            <person name="Lobos E.A."/>
            <person name="Fulton L."/>
            <person name="Fulton R."/>
            <person name="Courtney L."/>
            <person name="Fronick C."/>
            <person name="O'Laughlin M."/>
            <person name="Godfrey J."/>
            <person name="Wilson R.M."/>
            <person name="Miner T."/>
            <person name="Farmer C."/>
            <person name="Delehaunty K."/>
            <person name="Cordes M."/>
            <person name="Minx P."/>
            <person name="Tomlinson C."/>
            <person name="Chen J."/>
            <person name="Wollam A."/>
            <person name="Pepin K.H."/>
            <person name="Bhonagiri V."/>
            <person name="Zhang X."/>
            <person name="Warren W."/>
            <person name="Mitreva M."/>
            <person name="Mardis E.R."/>
            <person name="Wilson R.K."/>
        </authorList>
    </citation>
    <scope>NUCLEOTIDE SEQUENCE [LARGE SCALE GENOMIC DNA]</scope>
    <source>
        <strain evidence="1 2">F0510</strain>
    </source>
</reference>
<proteinExistence type="predicted"/>
<comment type="caution">
    <text evidence="1">The sequence shown here is derived from an EMBL/GenBank/DDBJ whole genome shotgun (WGS) entry which is preliminary data.</text>
</comment>
<protein>
    <submittedName>
        <fullName evidence="1">Uncharacterized protein</fullName>
    </submittedName>
</protein>
<evidence type="ECO:0000313" key="1">
    <source>
        <dbReference type="EMBL" id="ERH15886.1"/>
    </source>
</evidence>
<organism evidence="1 2">
    <name type="scientific">Actinomyces johnsonii F0510</name>
    <dbReference type="NCBI Taxonomy" id="1227262"/>
    <lineage>
        <taxon>Bacteria</taxon>
        <taxon>Bacillati</taxon>
        <taxon>Actinomycetota</taxon>
        <taxon>Actinomycetes</taxon>
        <taxon>Actinomycetales</taxon>
        <taxon>Actinomycetaceae</taxon>
        <taxon>Actinomyces</taxon>
    </lineage>
</organism>